<keyword evidence="3" id="KW-1185">Reference proteome</keyword>
<feature type="compositionally biased region" description="Basic residues" evidence="1">
    <location>
        <begin position="84"/>
        <end position="93"/>
    </location>
</feature>
<evidence type="ECO:0000313" key="2">
    <source>
        <dbReference type="EMBL" id="GER22774.1"/>
    </source>
</evidence>
<feature type="region of interest" description="Disordered" evidence="1">
    <location>
        <begin position="1"/>
        <end position="93"/>
    </location>
</feature>
<dbReference type="EMBL" id="BKDJ01000005">
    <property type="protein sequence ID" value="GER22774.1"/>
    <property type="molecule type" value="Genomic_DNA"/>
</dbReference>
<name>A0A5A7NPE6_9MICC</name>
<organism evidence="2 3">
    <name type="scientific">Zafaria cholistanensis</name>
    <dbReference type="NCBI Taxonomy" id="1682741"/>
    <lineage>
        <taxon>Bacteria</taxon>
        <taxon>Bacillati</taxon>
        <taxon>Actinomycetota</taxon>
        <taxon>Actinomycetes</taxon>
        <taxon>Micrococcales</taxon>
        <taxon>Micrococcaceae</taxon>
        <taxon>Zafaria</taxon>
    </lineage>
</organism>
<feature type="compositionally biased region" description="Basic and acidic residues" evidence="1">
    <location>
        <begin position="1"/>
        <end position="19"/>
    </location>
</feature>
<accession>A0A5A7NPE6</accession>
<sequence>MKREEHPSYDSEHPMERLGPKPLHGSATSPGQPNLAAAQIPGPGVGRVVAGEDGRLTDAAADPWELQGHLGSQGSQSWFSRLFGRGRKNRKKT</sequence>
<dbReference type="AlphaFoldDB" id="A0A5A7NPE6"/>
<evidence type="ECO:0000313" key="3">
    <source>
        <dbReference type="Proteomes" id="UP000325307"/>
    </source>
</evidence>
<gene>
    <name evidence="2" type="ORF">NCCP1664_12710</name>
</gene>
<feature type="compositionally biased region" description="Polar residues" evidence="1">
    <location>
        <begin position="70"/>
        <end position="79"/>
    </location>
</feature>
<reference evidence="2 3" key="1">
    <citation type="submission" date="2019-09" db="EMBL/GenBank/DDBJ databases">
        <title>Arthrobacter zafarii sp. nov., a moderately thermotolerant and halotolerant actinobacterium isolated from Cholistan desert soil of Pakistan.</title>
        <authorList>
            <person name="Amin A."/>
            <person name="Ahmed I."/>
            <person name="Khalid N."/>
            <person name="Schumann P."/>
            <person name="Busse H.J."/>
            <person name="Khan I.U."/>
            <person name="Li S."/>
            <person name="Li W.J."/>
        </authorList>
    </citation>
    <scope>NUCLEOTIDE SEQUENCE [LARGE SCALE GENOMIC DNA]</scope>
    <source>
        <strain evidence="2 3">NCCP-1664</strain>
    </source>
</reference>
<proteinExistence type="predicted"/>
<evidence type="ECO:0000256" key="1">
    <source>
        <dbReference type="SAM" id="MobiDB-lite"/>
    </source>
</evidence>
<comment type="caution">
    <text evidence="2">The sequence shown here is derived from an EMBL/GenBank/DDBJ whole genome shotgun (WGS) entry which is preliminary data.</text>
</comment>
<protein>
    <submittedName>
        <fullName evidence="2">Uncharacterized protein</fullName>
    </submittedName>
</protein>
<dbReference type="Proteomes" id="UP000325307">
    <property type="component" value="Unassembled WGS sequence"/>
</dbReference>